<gene>
    <name evidence="1" type="ORF">PCOR1329_LOCUS67088</name>
</gene>
<evidence type="ECO:0000313" key="1">
    <source>
        <dbReference type="EMBL" id="CAK0885477.1"/>
    </source>
</evidence>
<feature type="non-terminal residue" evidence="1">
    <location>
        <position position="1"/>
    </location>
</feature>
<organism evidence="1 2">
    <name type="scientific">Prorocentrum cordatum</name>
    <dbReference type="NCBI Taxonomy" id="2364126"/>
    <lineage>
        <taxon>Eukaryota</taxon>
        <taxon>Sar</taxon>
        <taxon>Alveolata</taxon>
        <taxon>Dinophyceae</taxon>
        <taxon>Prorocentrales</taxon>
        <taxon>Prorocentraceae</taxon>
        <taxon>Prorocentrum</taxon>
    </lineage>
</organism>
<proteinExistence type="predicted"/>
<name>A0ABN9WKF8_9DINO</name>
<keyword evidence="2" id="KW-1185">Reference proteome</keyword>
<dbReference type="EMBL" id="CAUYUJ010018675">
    <property type="protein sequence ID" value="CAK0885477.1"/>
    <property type="molecule type" value="Genomic_DNA"/>
</dbReference>
<sequence>EDIDWAVMSCPVDCIYWVSREELQYLEYTTAKSIYESNGEMANAMLGGDLADPFTRANLEKERLQRKRKTEITKGLGQLDKMSEQIRAAFARLPGVLRIQGWAQRRSLKQ</sequence>
<comment type="caution">
    <text evidence="1">The sequence shown here is derived from an EMBL/GenBank/DDBJ whole genome shotgun (WGS) entry which is preliminary data.</text>
</comment>
<accession>A0ABN9WKF8</accession>
<reference evidence="1" key="1">
    <citation type="submission" date="2023-10" db="EMBL/GenBank/DDBJ databases">
        <authorList>
            <person name="Chen Y."/>
            <person name="Shah S."/>
            <person name="Dougan E. K."/>
            <person name="Thang M."/>
            <person name="Chan C."/>
        </authorList>
    </citation>
    <scope>NUCLEOTIDE SEQUENCE [LARGE SCALE GENOMIC DNA]</scope>
</reference>
<protein>
    <submittedName>
        <fullName evidence="1">Uncharacterized protein</fullName>
    </submittedName>
</protein>
<evidence type="ECO:0000313" key="2">
    <source>
        <dbReference type="Proteomes" id="UP001189429"/>
    </source>
</evidence>
<dbReference type="Proteomes" id="UP001189429">
    <property type="component" value="Unassembled WGS sequence"/>
</dbReference>